<evidence type="ECO:0000256" key="6">
    <source>
        <dbReference type="SAM" id="Phobius"/>
    </source>
</evidence>
<organism evidence="7 8">
    <name type="scientific">Thioclava dalianensis</name>
    <dbReference type="NCBI Taxonomy" id="1185766"/>
    <lineage>
        <taxon>Bacteria</taxon>
        <taxon>Pseudomonadati</taxon>
        <taxon>Pseudomonadota</taxon>
        <taxon>Alphaproteobacteria</taxon>
        <taxon>Rhodobacterales</taxon>
        <taxon>Paracoccaceae</taxon>
        <taxon>Thioclava</taxon>
    </lineage>
</organism>
<keyword evidence="8" id="KW-1185">Reference proteome</keyword>
<evidence type="ECO:0000313" key="7">
    <source>
        <dbReference type="EMBL" id="KEP69530.1"/>
    </source>
</evidence>
<dbReference type="CDD" id="cd06581">
    <property type="entry name" value="TM_PBP1_LivM_like"/>
    <property type="match status" value="1"/>
</dbReference>
<evidence type="ECO:0000256" key="3">
    <source>
        <dbReference type="ARBA" id="ARBA00022692"/>
    </source>
</evidence>
<dbReference type="RefSeq" id="WP_038066401.1">
    <property type="nucleotide sequence ID" value="NZ_FOVB01000009.1"/>
</dbReference>
<dbReference type="GO" id="GO:0005886">
    <property type="term" value="C:plasma membrane"/>
    <property type="evidence" value="ECO:0007669"/>
    <property type="project" value="UniProtKB-SubCell"/>
</dbReference>
<proteinExistence type="predicted"/>
<dbReference type="Pfam" id="PF02653">
    <property type="entry name" value="BPD_transp_2"/>
    <property type="match status" value="1"/>
</dbReference>
<keyword evidence="2" id="KW-1003">Cell membrane</keyword>
<feature type="transmembrane region" description="Helical" evidence="6">
    <location>
        <begin position="279"/>
        <end position="299"/>
    </location>
</feature>
<protein>
    <submittedName>
        <fullName evidence="7">ABC transporter permease</fullName>
    </submittedName>
</protein>
<gene>
    <name evidence="7" type="ORF">DL1_03870</name>
</gene>
<comment type="caution">
    <text evidence="7">The sequence shown here is derived from an EMBL/GenBank/DDBJ whole genome shotgun (WGS) entry which is preliminary data.</text>
</comment>
<feature type="transmembrane region" description="Helical" evidence="6">
    <location>
        <begin position="242"/>
        <end position="267"/>
    </location>
</feature>
<dbReference type="Proteomes" id="UP000027725">
    <property type="component" value="Unassembled WGS sequence"/>
</dbReference>
<dbReference type="InterPro" id="IPR001851">
    <property type="entry name" value="ABC_transp_permease"/>
</dbReference>
<evidence type="ECO:0000256" key="5">
    <source>
        <dbReference type="ARBA" id="ARBA00023136"/>
    </source>
</evidence>
<evidence type="ECO:0000256" key="1">
    <source>
        <dbReference type="ARBA" id="ARBA00004651"/>
    </source>
</evidence>
<feature type="transmembrane region" description="Helical" evidence="6">
    <location>
        <begin position="208"/>
        <end position="230"/>
    </location>
</feature>
<dbReference type="GO" id="GO:0015658">
    <property type="term" value="F:branched-chain amino acid transmembrane transporter activity"/>
    <property type="evidence" value="ECO:0007669"/>
    <property type="project" value="InterPro"/>
</dbReference>
<dbReference type="STRING" id="1185766.SAMN05216224_1097"/>
<evidence type="ECO:0000256" key="4">
    <source>
        <dbReference type="ARBA" id="ARBA00022989"/>
    </source>
</evidence>
<dbReference type="eggNOG" id="COG4177">
    <property type="taxonomic scope" value="Bacteria"/>
</dbReference>
<comment type="subcellular location">
    <subcellularLocation>
        <location evidence="1">Cell membrane</location>
        <topology evidence="1">Multi-pass membrane protein</topology>
    </subcellularLocation>
</comment>
<keyword evidence="4 6" id="KW-1133">Transmembrane helix</keyword>
<evidence type="ECO:0000313" key="8">
    <source>
        <dbReference type="Proteomes" id="UP000027725"/>
    </source>
</evidence>
<dbReference type="AlphaFoldDB" id="A0A074TH94"/>
<dbReference type="OrthoDB" id="9804361at2"/>
<keyword evidence="5 6" id="KW-0472">Membrane</keyword>
<evidence type="ECO:0000256" key="2">
    <source>
        <dbReference type="ARBA" id="ARBA00022475"/>
    </source>
</evidence>
<feature type="transmembrane region" description="Helical" evidence="6">
    <location>
        <begin position="76"/>
        <end position="101"/>
    </location>
</feature>
<feature type="transmembrane region" description="Helical" evidence="6">
    <location>
        <begin position="155"/>
        <end position="175"/>
    </location>
</feature>
<feature type="transmembrane region" description="Helical" evidence="6">
    <location>
        <begin position="108"/>
        <end position="128"/>
    </location>
</feature>
<dbReference type="PANTHER" id="PTHR30482:SF17">
    <property type="entry name" value="ABC TRANSPORTER ATP-BINDING PROTEIN"/>
    <property type="match status" value="1"/>
</dbReference>
<accession>A0A074TH94</accession>
<keyword evidence="3 6" id="KW-0812">Transmembrane</keyword>
<sequence>MHILDTAKVQICLALATVLLLPFVLNSGILATEILIYAMVVAACNLLLGYTGLLSFGQGIFFGLGTYVAGVLTTRWAVPIPLVLLVAVVLGGLVATAVGWFSIRRQGVYFVMLTLAFAQMFYFLAYTFSDITGGDNGLLGVPRPQIMGHVLDGPWGYYSFVAIFFLVIFAVLLVVTRSTFGRTLLAIRENEGRAAAIGFPVRLFKIEAFAISGAITALGGALHALLIGIAPLESINYHTSEMILVMTIIGGSTSLFGSVMGAGFYLLLSDTLSVIWPRWLLLLGLVLVTVALFFQRGLWGLVERGWDAFAERRKGPQKEAGDV</sequence>
<dbReference type="InterPro" id="IPR043428">
    <property type="entry name" value="LivM-like"/>
</dbReference>
<name>A0A074TH94_9RHOB</name>
<dbReference type="EMBL" id="JHEH01000013">
    <property type="protein sequence ID" value="KEP69530.1"/>
    <property type="molecule type" value="Genomic_DNA"/>
</dbReference>
<reference evidence="7 8" key="1">
    <citation type="submission" date="2014-03" db="EMBL/GenBank/DDBJ databases">
        <title>The draft genome sequence of Thioclava dalianensis DLFJ1-1.</title>
        <authorList>
            <person name="Lai Q."/>
            <person name="Shao Z."/>
        </authorList>
    </citation>
    <scope>NUCLEOTIDE SEQUENCE [LARGE SCALE GENOMIC DNA]</scope>
    <source>
        <strain evidence="7 8">DLFJ1-1</strain>
    </source>
</reference>
<dbReference type="PANTHER" id="PTHR30482">
    <property type="entry name" value="HIGH-AFFINITY BRANCHED-CHAIN AMINO ACID TRANSPORT SYSTEM PERMEASE"/>
    <property type="match status" value="1"/>
</dbReference>